<dbReference type="Proteomes" id="UP000681722">
    <property type="component" value="Unassembled WGS sequence"/>
</dbReference>
<dbReference type="InterPro" id="IPR007080">
    <property type="entry name" value="RNA_pol_Rpb1_1"/>
</dbReference>
<comment type="caution">
    <text evidence="18">The sequence shown here is derived from an EMBL/GenBank/DDBJ whole genome shotgun (WGS) entry which is preliminary data.</text>
</comment>
<keyword evidence="12" id="KW-0539">Nucleus</keyword>
<feature type="compositionally biased region" description="Basic and acidic residues" evidence="16">
    <location>
        <begin position="1449"/>
        <end position="1459"/>
    </location>
</feature>
<dbReference type="PANTHER" id="PTHR19376:SF11">
    <property type="entry name" value="DNA-DIRECTED RNA POLYMERASE I SUBUNIT RPA1"/>
    <property type="match status" value="1"/>
</dbReference>
<dbReference type="Gene3D" id="1.10.357.120">
    <property type="match status" value="1"/>
</dbReference>
<feature type="compositionally biased region" description="Acidic residues" evidence="16">
    <location>
        <begin position="1490"/>
        <end position="1506"/>
    </location>
</feature>
<dbReference type="CDD" id="cd02735">
    <property type="entry name" value="RNAP_I_Rpa1_C"/>
    <property type="match status" value="1"/>
</dbReference>
<keyword evidence="11 15" id="KW-0804">Transcription</keyword>
<dbReference type="GO" id="GO:0046872">
    <property type="term" value="F:metal ion binding"/>
    <property type="evidence" value="ECO:0007669"/>
    <property type="project" value="UniProtKB-KW"/>
</dbReference>
<evidence type="ECO:0000256" key="8">
    <source>
        <dbReference type="ARBA" id="ARBA00022723"/>
    </source>
</evidence>
<dbReference type="FunFam" id="2.40.40.20:FF:000019">
    <property type="entry name" value="DNA-directed RNA polymerase II subunit RPB1"/>
    <property type="match status" value="1"/>
</dbReference>
<feature type="compositionally biased region" description="Acidic residues" evidence="16">
    <location>
        <begin position="1434"/>
        <end position="1443"/>
    </location>
</feature>
<protein>
    <recommendedName>
        <fullName evidence="15">DNA-directed RNA polymerase subunit</fullName>
        <ecNumber evidence="15">2.7.7.6</ecNumber>
    </recommendedName>
</protein>
<gene>
    <name evidence="18" type="ORF">GPM918_LOCUS10067</name>
    <name evidence="19" type="ORF">SRO942_LOCUS10068</name>
</gene>
<organism evidence="18 20">
    <name type="scientific">Didymodactylos carnosus</name>
    <dbReference type="NCBI Taxonomy" id="1234261"/>
    <lineage>
        <taxon>Eukaryota</taxon>
        <taxon>Metazoa</taxon>
        <taxon>Spiralia</taxon>
        <taxon>Gnathifera</taxon>
        <taxon>Rotifera</taxon>
        <taxon>Eurotatoria</taxon>
        <taxon>Bdelloidea</taxon>
        <taxon>Philodinida</taxon>
        <taxon>Philodinidae</taxon>
        <taxon>Didymodactylos</taxon>
    </lineage>
</organism>
<accession>A0A814BMK5</accession>
<dbReference type="Gene3D" id="1.10.132.30">
    <property type="match status" value="1"/>
</dbReference>
<dbReference type="Proteomes" id="UP000663829">
    <property type="component" value="Unassembled WGS sequence"/>
</dbReference>
<dbReference type="Gene3D" id="3.30.70.2850">
    <property type="match status" value="1"/>
</dbReference>
<evidence type="ECO:0000259" key="17">
    <source>
        <dbReference type="SMART" id="SM00663"/>
    </source>
</evidence>
<dbReference type="GO" id="GO:0003677">
    <property type="term" value="F:DNA binding"/>
    <property type="evidence" value="ECO:0007669"/>
    <property type="project" value="InterPro"/>
</dbReference>
<dbReference type="Gene3D" id="6.10.250.2940">
    <property type="match status" value="1"/>
</dbReference>
<dbReference type="Pfam" id="PF00623">
    <property type="entry name" value="RNA_pol_Rpb1_2"/>
    <property type="match status" value="1"/>
</dbReference>
<dbReference type="Gene3D" id="4.10.860.120">
    <property type="entry name" value="RNA polymerase II, clamp domain"/>
    <property type="match status" value="1"/>
</dbReference>
<dbReference type="Gene3D" id="3.30.1490.180">
    <property type="entry name" value="RNA polymerase ii"/>
    <property type="match status" value="1"/>
</dbReference>
<evidence type="ECO:0000313" key="20">
    <source>
        <dbReference type="Proteomes" id="UP000663829"/>
    </source>
</evidence>
<evidence type="ECO:0000256" key="4">
    <source>
        <dbReference type="ARBA" id="ARBA00022478"/>
    </source>
</evidence>
<dbReference type="Gene3D" id="1.10.274.100">
    <property type="entry name" value="RNA polymerase Rpb1, domain 3"/>
    <property type="match status" value="1"/>
</dbReference>
<dbReference type="InterPro" id="IPR000722">
    <property type="entry name" value="RNA_pol_asu"/>
</dbReference>
<evidence type="ECO:0000256" key="15">
    <source>
        <dbReference type="RuleBase" id="RU004279"/>
    </source>
</evidence>
<evidence type="ECO:0000256" key="6">
    <source>
        <dbReference type="ARBA" id="ARBA00022679"/>
    </source>
</evidence>
<dbReference type="InterPro" id="IPR007081">
    <property type="entry name" value="RNA_pol_Rpb1_5"/>
</dbReference>
<dbReference type="GO" id="GO:0003899">
    <property type="term" value="F:DNA-directed RNA polymerase activity"/>
    <property type="evidence" value="ECO:0007669"/>
    <property type="project" value="UniProtKB-EC"/>
</dbReference>
<keyword evidence="6 15" id="KW-0808">Transferase</keyword>
<dbReference type="FunFam" id="1.10.274.100:FF:000012">
    <property type="entry name" value="DNA-directed RNA polymerase subunit"/>
    <property type="match status" value="1"/>
</dbReference>
<dbReference type="PANTHER" id="PTHR19376">
    <property type="entry name" value="DNA-DIRECTED RNA POLYMERASE"/>
    <property type="match status" value="1"/>
</dbReference>
<dbReference type="InterPro" id="IPR038120">
    <property type="entry name" value="Rpb1_funnel_sf"/>
</dbReference>
<dbReference type="GO" id="GO:0006351">
    <property type="term" value="P:DNA-templated transcription"/>
    <property type="evidence" value="ECO:0007669"/>
    <property type="project" value="InterPro"/>
</dbReference>
<evidence type="ECO:0000256" key="11">
    <source>
        <dbReference type="ARBA" id="ARBA00023163"/>
    </source>
</evidence>
<dbReference type="SUPFAM" id="SSF64484">
    <property type="entry name" value="beta and beta-prime subunits of DNA dependent RNA-polymerase"/>
    <property type="match status" value="1"/>
</dbReference>
<comment type="function">
    <text evidence="14">DNA-dependent RNA polymerase catalyzes the transcription of DNA into RNA using the four ribonucleoside triphosphates as substrates. Largest and catalytic core component of RNA polymerase I which synthesizes ribosomal RNA precursors. Forms the polymerase active center together with the second largest subunit. A single stranded DNA template strand of the promoter is positioned within the central active site cleft of Pol I. A bridging helix emanates from RPA1 and crosses the cleft near the catalytic site and is thought to promote translocation of Pol I by acting as a ratchet that moves the RNA-DNA hybrid through the active site by switching from straight to bent conformations at each step of nucleotide addition.</text>
</comment>
<comment type="subunit">
    <text evidence="3">Component of the RNA polymerase I (Pol I) complex consisting of at least 13 subunits.</text>
</comment>
<evidence type="ECO:0000256" key="7">
    <source>
        <dbReference type="ARBA" id="ARBA00022695"/>
    </source>
</evidence>
<dbReference type="EMBL" id="CAJOBC010001943">
    <property type="protein sequence ID" value="CAF3707099.1"/>
    <property type="molecule type" value="Genomic_DNA"/>
</dbReference>
<keyword evidence="5" id="KW-0597">Phosphoprotein</keyword>
<dbReference type="OrthoDB" id="270392at2759"/>
<keyword evidence="8" id="KW-0479">Metal-binding</keyword>
<dbReference type="Pfam" id="PF05000">
    <property type="entry name" value="RNA_pol_Rpb1_4"/>
    <property type="match status" value="1"/>
</dbReference>
<dbReference type="InterPro" id="IPR007066">
    <property type="entry name" value="RNA_pol_Rpb1_3"/>
</dbReference>
<evidence type="ECO:0000256" key="14">
    <source>
        <dbReference type="ARBA" id="ARBA00053996"/>
    </source>
</evidence>
<keyword evidence="20" id="KW-1185">Reference proteome</keyword>
<comment type="subcellular location">
    <subcellularLocation>
        <location evidence="1">Nucleus</location>
        <location evidence="1">Nucleolus</location>
    </subcellularLocation>
</comment>
<sequence>MDTQVYSPSDVAIGSLTFTNYTSEEIRRLSVKEITSAQAIDRLGNPVAGGPYDLALGPFDKNDRCFTCYQGFVQCPGHLGHIQLILPVYNPVFFRNLVNLLRGCCLHCHTVLCSSAEKYLFSMQMLYLEVGQQEHSQNLVTIYNKWVLDKKALDTFYEHINEYITQNPFRNSMKNVSQSCKNLCAAKQDLINDFEYKSFKTKKKFCPNCTTPVRQLRADGHCKLFYSQAVSIKQIKAYQERLNAQRRSKQFNGDSSTIKDEEEVIDDKESVLTSINEEVSKMSGQLYMTPLEVLKQLDKIWLNEKELLGMYLSNLRPQLTTTSTNNPMSLFFFESLPVIPSKFRPVLMFNDQKFENPKTLRYSSIVEDNQLMKELLTLKNQAPDITATPPPTTSSHRSSLLTTLRGATTEEKLNNLWIKMQITVNSIFDSALDKRNARVAKGFRQVVEKKEGLFRMHMMGKRVNYAGRSVISPDPFIATYEVGIPEVFAKKLTYPETVTPNNVHQLRKLILNGPDFHPGANFVELEDGTIRRLLPNNLSQRQAVAKLLLTKEKQSAQNTIMTRKRVYRHLRNGDFVLVNRQPTLHRPSIQAHMARVLPGEKTLRLHYAQCKSYNADFDGDEMNVHLLQNEVARAEAAHLMIAYNHYLVPKDGTPLTGLIQDHVVSGTSLTFRDRFFEKSDYQQLVFSSIGAYSKRKIRTLPPTILKPKELWTGKQIISTILLYIQPPNEQSLNLDSKSKLAMKSWPSKSSSQSSYYNDLMSDTDVLIRRGHLLSGLIDKAHCGSTLASVVHCYYELYGKKYAADLLSAFSKLFTIFLQYYKGFTLGIEDVLLLSPGLIKRRELIDECRANAGRKALQKTFQTDEDQDDQSLMNKFSDAFCSLNFAKEISKEMDLNYKTSIDEYQNQIIKHCMANLFKTFPDNNLQFLIQSGAKGSAVNAIQISCLLGQQELEGKRPPLMPSGRTLPSFQPYDFSPRSGGFVDGSFLSGIRPQEYFFHCMAGREGLIDTAVKTARIGYLQRCLMKHLEGLVVNYDLTVRDSDGSVIQFQYGEDGLAVDKCTYLKEQYYPFLINNYSSVVKQDELSHIRKYCYNKKVIKQLKKIRKWRLKTKLLAEEQDPTKVRITPFTHFTRYFDLSEIMKQKENDLIDTNKARQTLVDTWRAMSDEDQQKYDHGVVKFYSPITLNYLPTSNLGAITEHLDDLIQHYIQKYGNEQYQLSSKQFLREITSDQFETMLHLKSLKSCVDPGESVGILAAQSIGEPSTQMTLNTFHFAGRGEMNVTLGVPRLREILMVASTRINTPMMEVPILTNSLKKAKKLQKRWSRILFREVISNVSINERLILTKTEPQVRECQVKFEFFKQRSHSGLKYSEILKAFEHNFLAKLVRVINKKIKELTTSSLLRSAHVRDIIKTTSGRKDDDEGTDGTEKQTKLDDDLDDEDVGDAGEANAAKEKSNRNDEKEYEDGNEEEKEEEQDDDEKEELPIKKEEKTENDEMIDDGYDLEPDTEQPLNSEQIDMDENETASNGPTTIDRNELGQASSKRTKNDKIINDRTNFVFNYADYISDYLYCSETESWCSVTFKFPCNQPRIDLETLIRQELSRIPITSIQGINHCFISDSKENKGEYLLTTEGENIRALFVYYEVFDLKRLYTNNIHVMASTFGIEAANRTLIREINRVFGAYGIEVDYRHLSLLADYMTYEGVYKACNRIGLKTNSSPLQKITFETSTTYLKEAILHGEREELKSPSARLVTGRMVQCGTGLYKTSKHDPRFHLYKLRDSLEIGWTYYSEKQIDQIFSNLTIYYPGSDYHTINKNSIHFAKFLLEQLFNIDRNEKVKIVKFPNYLDRVRRLTRLFPFLQSFDNEKEIAEINILYFLYMRYDGDVARICQDLLCNTIEKLKRCIHLIEKGIKRNELPITEKFTLFEKKSACDCLNVIDRNSQVAQIKERKGKDQQSGYDQITLTEIFHQFDTITLRGRTSVDRYLNIQLANNVVTNFEHSQPTRAQTLARSDGIGGSGGSLHRKTIEIPQTSRKEVRLLPDRNDRAVQIISLRRYQYPHHSGRYDHM</sequence>
<dbReference type="SMART" id="SM00663">
    <property type="entry name" value="RPOLA_N"/>
    <property type="match status" value="1"/>
</dbReference>
<feature type="domain" description="RNA polymerase N-terminal" evidence="17">
    <location>
        <begin position="329"/>
        <end position="670"/>
    </location>
</feature>
<dbReference type="InterPro" id="IPR047107">
    <property type="entry name" value="DNA-dir_RNA_pol1_lsu_C"/>
</dbReference>
<dbReference type="Pfam" id="PF04997">
    <property type="entry name" value="RNA_pol_Rpb1_1"/>
    <property type="match status" value="1"/>
</dbReference>
<dbReference type="Gene3D" id="2.40.40.20">
    <property type="match status" value="1"/>
</dbReference>
<feature type="compositionally biased region" description="Basic and acidic residues" evidence="16">
    <location>
        <begin position="1413"/>
        <end position="1433"/>
    </location>
</feature>
<dbReference type="GO" id="GO:0005736">
    <property type="term" value="C:RNA polymerase I complex"/>
    <property type="evidence" value="ECO:0007669"/>
    <property type="project" value="TreeGrafter"/>
</dbReference>
<feature type="compositionally biased region" description="Acidic residues" evidence="16">
    <location>
        <begin position="1460"/>
        <end position="1480"/>
    </location>
</feature>
<proteinExistence type="inferred from homology"/>
<evidence type="ECO:0000256" key="13">
    <source>
        <dbReference type="ARBA" id="ARBA00048552"/>
    </source>
</evidence>
<dbReference type="InterPro" id="IPR042102">
    <property type="entry name" value="RNA_pol_Rpb1_3_sf"/>
</dbReference>
<dbReference type="InterPro" id="IPR045867">
    <property type="entry name" value="DNA-dir_RpoC_beta_prime"/>
</dbReference>
<dbReference type="EMBL" id="CAJNOQ010001943">
    <property type="protein sequence ID" value="CAF0928786.1"/>
    <property type="molecule type" value="Genomic_DNA"/>
</dbReference>
<dbReference type="InterPro" id="IPR044893">
    <property type="entry name" value="RNA_pol_Rpb1_clamp_domain"/>
</dbReference>
<reference evidence="18" key="1">
    <citation type="submission" date="2021-02" db="EMBL/GenBank/DDBJ databases">
        <authorList>
            <person name="Nowell W R."/>
        </authorList>
    </citation>
    <scope>NUCLEOTIDE SEQUENCE</scope>
</reference>
<evidence type="ECO:0000313" key="19">
    <source>
        <dbReference type="EMBL" id="CAF3707099.1"/>
    </source>
</evidence>
<comment type="similarity">
    <text evidence="2 15">Belongs to the RNA polymerase beta' chain family.</text>
</comment>
<comment type="catalytic activity">
    <reaction evidence="13 15">
        <text>RNA(n) + a ribonucleoside 5'-triphosphate = RNA(n+1) + diphosphate</text>
        <dbReference type="Rhea" id="RHEA:21248"/>
        <dbReference type="Rhea" id="RHEA-COMP:14527"/>
        <dbReference type="Rhea" id="RHEA-COMP:17342"/>
        <dbReference type="ChEBI" id="CHEBI:33019"/>
        <dbReference type="ChEBI" id="CHEBI:61557"/>
        <dbReference type="ChEBI" id="CHEBI:140395"/>
        <dbReference type="EC" id="2.7.7.6"/>
    </reaction>
</comment>
<evidence type="ECO:0000256" key="10">
    <source>
        <dbReference type="ARBA" id="ARBA00022842"/>
    </source>
</evidence>
<dbReference type="Pfam" id="PF04998">
    <property type="entry name" value="RNA_pol_Rpb1_5"/>
    <property type="match status" value="1"/>
</dbReference>
<dbReference type="EC" id="2.7.7.6" evidence="15"/>
<keyword evidence="4 15" id="KW-0240">DNA-directed RNA polymerase</keyword>
<evidence type="ECO:0000256" key="1">
    <source>
        <dbReference type="ARBA" id="ARBA00004604"/>
    </source>
</evidence>
<name>A0A814BMK5_9BILA</name>
<evidence type="ECO:0000256" key="12">
    <source>
        <dbReference type="ARBA" id="ARBA00023242"/>
    </source>
</evidence>
<evidence type="ECO:0000256" key="2">
    <source>
        <dbReference type="ARBA" id="ARBA00006460"/>
    </source>
</evidence>
<evidence type="ECO:0000256" key="5">
    <source>
        <dbReference type="ARBA" id="ARBA00022553"/>
    </source>
</evidence>
<dbReference type="Gene3D" id="3.90.1720.30">
    <property type="entry name" value="PPPDE domains"/>
    <property type="match status" value="1"/>
</dbReference>
<dbReference type="InterPro" id="IPR015699">
    <property type="entry name" value="DNA-dir_RNA_pol1_lsu_N"/>
</dbReference>
<dbReference type="InterPro" id="IPR006592">
    <property type="entry name" value="RNA_pol_N"/>
</dbReference>
<dbReference type="InterPro" id="IPR007083">
    <property type="entry name" value="RNA_pol_Rpb1_4"/>
</dbReference>
<dbReference type="Pfam" id="PF04983">
    <property type="entry name" value="RNA_pol_Rpb1_3"/>
    <property type="match status" value="1"/>
</dbReference>
<keyword evidence="10" id="KW-0460">Magnesium</keyword>
<evidence type="ECO:0000313" key="18">
    <source>
        <dbReference type="EMBL" id="CAF0928786.1"/>
    </source>
</evidence>
<feature type="compositionally biased region" description="Polar residues" evidence="16">
    <location>
        <begin position="1522"/>
        <end position="1540"/>
    </location>
</feature>
<dbReference type="InterPro" id="IPR042266">
    <property type="entry name" value="PPPDE_sf"/>
</dbReference>
<dbReference type="CDD" id="cd01435">
    <property type="entry name" value="RNAP_I_RPA1_N"/>
    <property type="match status" value="1"/>
</dbReference>
<keyword evidence="9" id="KW-0862">Zinc</keyword>
<evidence type="ECO:0000256" key="9">
    <source>
        <dbReference type="ARBA" id="ARBA00022833"/>
    </source>
</evidence>
<evidence type="ECO:0000256" key="3">
    <source>
        <dbReference type="ARBA" id="ARBA00011251"/>
    </source>
</evidence>
<evidence type="ECO:0000256" key="16">
    <source>
        <dbReference type="SAM" id="MobiDB-lite"/>
    </source>
</evidence>
<keyword evidence="7 15" id="KW-0548">Nucleotidyltransferase</keyword>
<feature type="region of interest" description="Disordered" evidence="16">
    <location>
        <begin position="1413"/>
        <end position="1542"/>
    </location>
</feature>